<accession>A0ABY7S4X4</accession>
<evidence type="ECO:0000259" key="2">
    <source>
        <dbReference type="Pfam" id="PF03372"/>
    </source>
</evidence>
<dbReference type="EMBL" id="CP116221">
    <property type="protein sequence ID" value="WCO02955.1"/>
    <property type="molecule type" value="Genomic_DNA"/>
</dbReference>
<dbReference type="GO" id="GO:0004519">
    <property type="term" value="F:endonuclease activity"/>
    <property type="evidence" value="ECO:0007669"/>
    <property type="project" value="UniProtKB-KW"/>
</dbReference>
<keyword evidence="4" id="KW-1185">Reference proteome</keyword>
<dbReference type="InterPro" id="IPR036691">
    <property type="entry name" value="Endo/exonu/phosph_ase_sf"/>
</dbReference>
<dbReference type="Gene3D" id="3.60.10.10">
    <property type="entry name" value="Endonuclease/exonuclease/phosphatase"/>
    <property type="match status" value="1"/>
</dbReference>
<feature type="signal peptide" evidence="1">
    <location>
        <begin position="1"/>
        <end position="21"/>
    </location>
</feature>
<evidence type="ECO:0000256" key="1">
    <source>
        <dbReference type="SAM" id="SignalP"/>
    </source>
</evidence>
<gene>
    <name evidence="3" type="ORF">MUN68_005555</name>
</gene>
<dbReference type="InterPro" id="IPR005135">
    <property type="entry name" value="Endo/exonuclease/phosphatase"/>
</dbReference>
<dbReference type="Proteomes" id="UP001202717">
    <property type="component" value="Chromosome"/>
</dbReference>
<sequence length="422" mass="47764">MKKKLCLFVLICIFAFKGLHAQENFKIMFYNVLNFPLEDAVPNRLQYLEAILDDYRPDIFMVCELNNINGAQTILNSLQFLNPNIESAIFELNTSDDNISDQNDLQNLIYYDSSKFILESQTIVTSIYRDFNHYRMKINSLESDTNPVFIDFIVCHLKASSGTENQALRLQMVEDLVAYLDALPSDSNVVLAGDFNVYTHSEPAFQELIDTDNNNNIDFIDPADQIGSWHNNTSYIEVMTQSTRTQTGFGGATGGFDDRFDFILTSENMQTNPEIKFVENSYKVFGNNANVQCYNQAINSSDCSGADYSSFIRNALHNFSDHLPVTLELQTNQTLSLEEFTTLSAMQFVGSNVINNTLMLKLNPLAQLKTVTINNSLGQVIKTITVKNSLYIEESMSSMSNGIYYITSQELQNKPLKFIVAH</sequence>
<name>A0ABY7S4X4_9FLAO</name>
<reference evidence="3 4" key="1">
    <citation type="submission" date="2023-01" db="EMBL/GenBank/DDBJ databases">
        <title>Psychroserpens ponticola sp. nov., isolated from seawater.</title>
        <authorList>
            <person name="Kristyanto S."/>
            <person name="Jung J."/>
            <person name="Kim J.M."/>
            <person name="Jeon C.O."/>
        </authorList>
    </citation>
    <scope>NUCLEOTIDE SEQUENCE [LARGE SCALE GENOMIC DNA]</scope>
    <source>
        <strain evidence="3 4">MSW6</strain>
    </source>
</reference>
<keyword evidence="3" id="KW-0255">Endonuclease</keyword>
<dbReference type="SUPFAM" id="SSF56219">
    <property type="entry name" value="DNase I-like"/>
    <property type="match status" value="1"/>
</dbReference>
<dbReference type="Pfam" id="PF03372">
    <property type="entry name" value="Exo_endo_phos"/>
    <property type="match status" value="1"/>
</dbReference>
<protein>
    <submittedName>
        <fullName evidence="3">Endonuclease/exonuclease/phosphatase family protein</fullName>
    </submittedName>
</protein>
<feature type="chain" id="PRO_5046762275" evidence="1">
    <location>
        <begin position="22"/>
        <end position="422"/>
    </location>
</feature>
<organism evidence="3 4">
    <name type="scientific">Psychroserpens ponticola</name>
    <dbReference type="NCBI Taxonomy" id="2932268"/>
    <lineage>
        <taxon>Bacteria</taxon>
        <taxon>Pseudomonadati</taxon>
        <taxon>Bacteroidota</taxon>
        <taxon>Flavobacteriia</taxon>
        <taxon>Flavobacteriales</taxon>
        <taxon>Flavobacteriaceae</taxon>
        <taxon>Psychroserpens</taxon>
    </lineage>
</organism>
<proteinExistence type="predicted"/>
<evidence type="ECO:0000313" key="4">
    <source>
        <dbReference type="Proteomes" id="UP001202717"/>
    </source>
</evidence>
<keyword evidence="1" id="KW-0732">Signal</keyword>
<keyword evidence="3" id="KW-0540">Nuclease</keyword>
<evidence type="ECO:0000313" key="3">
    <source>
        <dbReference type="EMBL" id="WCO02955.1"/>
    </source>
</evidence>
<feature type="domain" description="Endonuclease/exonuclease/phosphatase" evidence="2">
    <location>
        <begin position="28"/>
        <end position="271"/>
    </location>
</feature>
<keyword evidence="3" id="KW-0378">Hydrolase</keyword>
<dbReference type="RefSeq" id="WP_249995672.1">
    <property type="nucleotide sequence ID" value="NZ_CP116221.1"/>
</dbReference>